<dbReference type="Proteomes" id="UP001589828">
    <property type="component" value="Unassembled WGS sequence"/>
</dbReference>
<gene>
    <name evidence="7" type="ORF">ACFFGT_15105</name>
</gene>
<evidence type="ECO:0000256" key="4">
    <source>
        <dbReference type="PROSITE-ProRule" id="PRU00433"/>
    </source>
</evidence>
<dbReference type="InterPro" id="IPR051459">
    <property type="entry name" value="Cytochrome_c-type_DH"/>
</dbReference>
<dbReference type="PROSITE" id="PS51007">
    <property type="entry name" value="CYTC"/>
    <property type="match status" value="1"/>
</dbReference>
<keyword evidence="3 4" id="KW-0408">Iron</keyword>
<evidence type="ECO:0000259" key="6">
    <source>
        <dbReference type="PROSITE" id="PS51007"/>
    </source>
</evidence>
<keyword evidence="5" id="KW-0812">Transmembrane</keyword>
<dbReference type="Pfam" id="PF00034">
    <property type="entry name" value="Cytochrom_C"/>
    <property type="match status" value="1"/>
</dbReference>
<dbReference type="InterPro" id="IPR009056">
    <property type="entry name" value="Cyt_c-like_dom"/>
</dbReference>
<evidence type="ECO:0000256" key="5">
    <source>
        <dbReference type="SAM" id="Phobius"/>
    </source>
</evidence>
<proteinExistence type="predicted"/>
<name>A0ABV6L7X1_9SPHI</name>
<dbReference type="EMBL" id="JBHLTS010000022">
    <property type="protein sequence ID" value="MFC0515546.1"/>
    <property type="molecule type" value="Genomic_DNA"/>
</dbReference>
<evidence type="ECO:0000313" key="7">
    <source>
        <dbReference type="EMBL" id="MFC0515546.1"/>
    </source>
</evidence>
<dbReference type="RefSeq" id="WP_377023364.1">
    <property type="nucleotide sequence ID" value="NZ_JBHLTS010000022.1"/>
</dbReference>
<keyword evidence="5" id="KW-0472">Membrane</keyword>
<feature type="domain" description="Cytochrome c" evidence="6">
    <location>
        <begin position="72"/>
        <end position="158"/>
    </location>
</feature>
<feature type="transmembrane region" description="Helical" evidence="5">
    <location>
        <begin position="12"/>
        <end position="31"/>
    </location>
</feature>
<keyword evidence="5" id="KW-1133">Transmembrane helix</keyword>
<evidence type="ECO:0000256" key="3">
    <source>
        <dbReference type="ARBA" id="ARBA00023004"/>
    </source>
</evidence>
<evidence type="ECO:0000256" key="1">
    <source>
        <dbReference type="ARBA" id="ARBA00022617"/>
    </source>
</evidence>
<evidence type="ECO:0000256" key="2">
    <source>
        <dbReference type="ARBA" id="ARBA00022723"/>
    </source>
</evidence>
<accession>A0ABV6L7X1</accession>
<comment type="caution">
    <text evidence="7">The sequence shown here is derived from an EMBL/GenBank/DDBJ whole genome shotgun (WGS) entry which is preliminary data.</text>
</comment>
<dbReference type="PANTHER" id="PTHR35008:SF8">
    <property type="entry name" value="ALCOHOL DEHYDROGENASE CYTOCHROME C SUBUNIT"/>
    <property type="match status" value="1"/>
</dbReference>
<keyword evidence="2 4" id="KW-0479">Metal-binding</keyword>
<organism evidence="7 8">
    <name type="scientific">Mucilaginibacter angelicae</name>
    <dbReference type="NCBI Taxonomy" id="869718"/>
    <lineage>
        <taxon>Bacteria</taxon>
        <taxon>Pseudomonadati</taxon>
        <taxon>Bacteroidota</taxon>
        <taxon>Sphingobacteriia</taxon>
        <taxon>Sphingobacteriales</taxon>
        <taxon>Sphingobacteriaceae</taxon>
        <taxon>Mucilaginibacter</taxon>
    </lineage>
</organism>
<keyword evidence="8" id="KW-1185">Reference proteome</keyword>
<dbReference type="SUPFAM" id="SSF46626">
    <property type="entry name" value="Cytochrome c"/>
    <property type="match status" value="1"/>
</dbReference>
<protein>
    <submittedName>
        <fullName evidence="7">C-type cytochrome</fullName>
    </submittedName>
</protein>
<keyword evidence="1 4" id="KW-0349">Heme</keyword>
<reference evidence="7 8" key="1">
    <citation type="submission" date="2024-09" db="EMBL/GenBank/DDBJ databases">
        <authorList>
            <person name="Sun Q."/>
            <person name="Mori K."/>
        </authorList>
    </citation>
    <scope>NUCLEOTIDE SEQUENCE [LARGE SCALE GENOMIC DNA]</scope>
    <source>
        <strain evidence="7 8">NCAIM B.02415</strain>
    </source>
</reference>
<dbReference type="InterPro" id="IPR036909">
    <property type="entry name" value="Cyt_c-like_dom_sf"/>
</dbReference>
<sequence length="195" mass="21336">MLKKFKVRRSHALIFAGIIIIGLMVWLWPAFSSDQKNWPESFGYGKTATKQEIAALDIDVRPDGKGLPPGSGTVALGEVIYTNKCASCHGADGKEIKGVKLPGPPLVTGKGKTKTIGNYWPYATTLFDYVRRAMPYNAPGSLTNDEVYSLSAWLLSANKIIKPTEVMNAQTLPKVIMPAQKLFVIDDRKGGPEVR</sequence>
<dbReference type="PANTHER" id="PTHR35008">
    <property type="entry name" value="BLL4482 PROTEIN-RELATED"/>
    <property type="match status" value="1"/>
</dbReference>
<dbReference type="Gene3D" id="1.10.760.10">
    <property type="entry name" value="Cytochrome c-like domain"/>
    <property type="match status" value="1"/>
</dbReference>
<evidence type="ECO:0000313" key="8">
    <source>
        <dbReference type="Proteomes" id="UP001589828"/>
    </source>
</evidence>